<reference evidence="9" key="1">
    <citation type="submission" date="2020-02" db="EMBL/GenBank/DDBJ databases">
        <authorList>
            <person name="Meier V. D."/>
        </authorList>
    </citation>
    <scope>NUCLEOTIDE SEQUENCE</scope>
    <source>
        <strain evidence="9">AVDCRST_MAG66</strain>
    </source>
</reference>
<dbReference type="InterPro" id="IPR006655">
    <property type="entry name" value="Mopterin_OxRdtase_prok_CS"/>
</dbReference>
<keyword evidence="7" id="KW-0411">Iron-sulfur</keyword>
<dbReference type="CDD" id="cd02766">
    <property type="entry name" value="MopB_3"/>
    <property type="match status" value="1"/>
</dbReference>
<keyword evidence="3" id="KW-0500">Molybdenum</keyword>
<proteinExistence type="inferred from homology"/>
<dbReference type="GO" id="GO:0051536">
    <property type="term" value="F:iron-sulfur cluster binding"/>
    <property type="evidence" value="ECO:0007669"/>
    <property type="project" value="UniProtKB-KW"/>
</dbReference>
<evidence type="ECO:0000256" key="5">
    <source>
        <dbReference type="ARBA" id="ARBA00023002"/>
    </source>
</evidence>
<dbReference type="Pfam" id="PF00384">
    <property type="entry name" value="Molybdopterin"/>
    <property type="match status" value="1"/>
</dbReference>
<dbReference type="PROSITE" id="PS00932">
    <property type="entry name" value="MOLYBDOPTERIN_PROK_3"/>
    <property type="match status" value="1"/>
</dbReference>
<comment type="similarity">
    <text evidence="2">Belongs to the prokaryotic molybdopterin-containing oxidoreductase family.</text>
</comment>
<comment type="cofactor">
    <cofactor evidence="1">
        <name>Mo-bis(molybdopterin guanine dinucleotide)</name>
        <dbReference type="ChEBI" id="CHEBI:60539"/>
    </cofactor>
</comment>
<evidence type="ECO:0000256" key="4">
    <source>
        <dbReference type="ARBA" id="ARBA00022723"/>
    </source>
</evidence>
<evidence type="ECO:0000256" key="3">
    <source>
        <dbReference type="ARBA" id="ARBA00022505"/>
    </source>
</evidence>
<dbReference type="Gene3D" id="3.40.228.10">
    <property type="entry name" value="Dimethylsulfoxide Reductase, domain 2"/>
    <property type="match status" value="1"/>
</dbReference>
<dbReference type="PROSITE" id="PS00490">
    <property type="entry name" value="MOLYBDOPTERIN_PROK_2"/>
    <property type="match status" value="1"/>
</dbReference>
<evidence type="ECO:0000256" key="6">
    <source>
        <dbReference type="ARBA" id="ARBA00023004"/>
    </source>
</evidence>
<dbReference type="Gene3D" id="2.20.25.90">
    <property type="entry name" value="ADC-like domains"/>
    <property type="match status" value="1"/>
</dbReference>
<evidence type="ECO:0000256" key="1">
    <source>
        <dbReference type="ARBA" id="ARBA00001942"/>
    </source>
</evidence>
<dbReference type="Pfam" id="PF04879">
    <property type="entry name" value="Molybdop_Fe4S4"/>
    <property type="match status" value="1"/>
</dbReference>
<organism evidence="9">
    <name type="scientific">uncultured Pseudonocardia sp</name>
    <dbReference type="NCBI Taxonomy" id="211455"/>
    <lineage>
        <taxon>Bacteria</taxon>
        <taxon>Bacillati</taxon>
        <taxon>Actinomycetota</taxon>
        <taxon>Actinomycetes</taxon>
        <taxon>Pseudonocardiales</taxon>
        <taxon>Pseudonocardiaceae</taxon>
        <taxon>Pseudonocardia</taxon>
        <taxon>environmental samples</taxon>
    </lineage>
</organism>
<gene>
    <name evidence="9" type="ORF">AVDCRST_MAG66-806</name>
</gene>
<dbReference type="GO" id="GO:0046872">
    <property type="term" value="F:metal ion binding"/>
    <property type="evidence" value="ECO:0007669"/>
    <property type="project" value="UniProtKB-KW"/>
</dbReference>
<dbReference type="SUPFAM" id="SSF50692">
    <property type="entry name" value="ADC-like"/>
    <property type="match status" value="1"/>
</dbReference>
<keyword evidence="5" id="KW-0560">Oxidoreductase</keyword>
<name>A0A6J4NJL0_9PSEU</name>
<feature type="domain" description="4Fe-4S Mo/W bis-MGD-type" evidence="8">
    <location>
        <begin position="12"/>
        <end position="69"/>
    </location>
</feature>
<dbReference type="PANTHER" id="PTHR43742">
    <property type="entry name" value="TRIMETHYLAMINE-N-OXIDE REDUCTASE"/>
    <property type="match status" value="1"/>
</dbReference>
<dbReference type="Gene3D" id="2.40.40.20">
    <property type="match status" value="1"/>
</dbReference>
<dbReference type="GO" id="GO:0043546">
    <property type="term" value="F:molybdopterin cofactor binding"/>
    <property type="evidence" value="ECO:0007669"/>
    <property type="project" value="InterPro"/>
</dbReference>
<dbReference type="InterPro" id="IPR009010">
    <property type="entry name" value="Asp_de-COase-like_dom_sf"/>
</dbReference>
<dbReference type="Gene3D" id="3.40.50.740">
    <property type="match status" value="1"/>
</dbReference>
<keyword evidence="4" id="KW-0479">Metal-binding</keyword>
<accession>A0A6J4NJL0</accession>
<dbReference type="PANTHER" id="PTHR43742:SF6">
    <property type="entry name" value="OXIDOREDUCTASE YYAE-RELATED"/>
    <property type="match status" value="1"/>
</dbReference>
<dbReference type="EMBL" id="CADCUS010000122">
    <property type="protein sequence ID" value="CAA9389643.1"/>
    <property type="molecule type" value="Genomic_DNA"/>
</dbReference>
<sequence length="708" mass="77323">MTALLPITDATTTTVRAACPHDCPDTCAMVVTVAGGRAVEVRGDPDHPFTRGGLCVKVNNYPEKVYDPDRLLHPMRRTGPKGSGRFERITWDDALDEIVTRFRATIDTHGPESIMPVSYLGTQGILNGLNVGDPFFNKLGATIAERTYCDSGACTAYTMTIGATAGVDPESLVHSRYIVIWACNMISTNLHLWPFVAEAQKRGAKVVVIDPMRHRTAQRADWHIPIRPGTDGALALAMMHVIITEGLTDEAYVRDHTVGYDELAERVREHTPEWASEQTGIPAEDIRTLAREYATSQPSMIRIGVAIERHAGGGQTVRSIACLPALVGAWRRVGGGLLQLPLWAFPVNWGALMHPELQTPGTRVVNQYLLGRALTGELALDPPVDALMVYNSNPLVVCPEQEKLAAGLAREDLFTVVSDHVLTDTARYADIVLPATTQLEQHDIMFSWGHFYVTLNTPAVEPLGEAVSNTELFRRLAARMGFTEPCFTRSDEDMLGESFDWSAPAMQGITLDSLRETGWARLNLPGPDSYAPHASGGFPTPSGRTEFRSSIENNFVVPLFRQGSNDHQPGDAVDPLPHYVPPRETADSGYRLNLLSPKSHAYLNSSAGDQRQQRRVQGEQTVVLHPQDAAERGIAHGQYVRVFNDRGQYVALAEVSEAVAPGVAVSPMGAWRKNAKDGATVNAVNPFVFADLGNAPTFSDTRVEVEAV</sequence>
<dbReference type="InterPro" id="IPR006657">
    <property type="entry name" value="MoPterin_dinucl-bd_dom"/>
</dbReference>
<dbReference type="InterPro" id="IPR006656">
    <property type="entry name" value="Mopterin_OxRdtase"/>
</dbReference>
<dbReference type="SUPFAM" id="SSF53706">
    <property type="entry name" value="Formate dehydrogenase/DMSO reductase, domains 1-3"/>
    <property type="match status" value="1"/>
</dbReference>
<dbReference type="InterPro" id="IPR006963">
    <property type="entry name" value="Mopterin_OxRdtase_4Fe-4S_dom"/>
</dbReference>
<dbReference type="AlphaFoldDB" id="A0A6J4NJL0"/>
<dbReference type="GO" id="GO:0016491">
    <property type="term" value="F:oxidoreductase activity"/>
    <property type="evidence" value="ECO:0007669"/>
    <property type="project" value="UniProtKB-KW"/>
</dbReference>
<dbReference type="SMART" id="SM00926">
    <property type="entry name" value="Molybdop_Fe4S4"/>
    <property type="match status" value="1"/>
</dbReference>
<evidence type="ECO:0000259" key="8">
    <source>
        <dbReference type="PROSITE" id="PS51669"/>
    </source>
</evidence>
<evidence type="ECO:0000256" key="7">
    <source>
        <dbReference type="ARBA" id="ARBA00023014"/>
    </source>
</evidence>
<evidence type="ECO:0000256" key="2">
    <source>
        <dbReference type="ARBA" id="ARBA00010312"/>
    </source>
</evidence>
<keyword evidence="6" id="KW-0408">Iron</keyword>
<dbReference type="Pfam" id="PF01568">
    <property type="entry name" value="Molydop_binding"/>
    <property type="match status" value="1"/>
</dbReference>
<evidence type="ECO:0000313" key="9">
    <source>
        <dbReference type="EMBL" id="CAA9389643.1"/>
    </source>
</evidence>
<protein>
    <submittedName>
        <fullName evidence="9">Anaerobic dehydrogenases, typically selenocysteine-containing</fullName>
    </submittedName>
</protein>
<dbReference type="InterPro" id="IPR050612">
    <property type="entry name" value="Prok_Mopterin_Oxidored"/>
</dbReference>
<dbReference type="PROSITE" id="PS51669">
    <property type="entry name" value="4FE4S_MOW_BIS_MGD"/>
    <property type="match status" value="1"/>
</dbReference>
<dbReference type="Gene3D" id="3.30.2070.10">
    <property type="entry name" value="Formate dehydrogenase/DMSO reductase"/>
    <property type="match status" value="1"/>
</dbReference>